<feature type="region of interest" description="Disordered" evidence="1">
    <location>
        <begin position="154"/>
        <end position="197"/>
    </location>
</feature>
<keyword evidence="3" id="KW-1185">Reference proteome</keyword>
<evidence type="ECO:0000256" key="1">
    <source>
        <dbReference type="SAM" id="MobiDB-lite"/>
    </source>
</evidence>
<feature type="compositionally biased region" description="Pro residues" evidence="1">
    <location>
        <begin position="174"/>
        <end position="185"/>
    </location>
</feature>
<reference evidence="2 3" key="1">
    <citation type="submission" date="2021-05" db="EMBL/GenBank/DDBJ databases">
        <title>Roseococcus sp. XZZS9, whole genome shotgun sequencing project.</title>
        <authorList>
            <person name="Zhao G."/>
            <person name="Shen L."/>
        </authorList>
    </citation>
    <scope>NUCLEOTIDE SEQUENCE [LARGE SCALE GENOMIC DNA]</scope>
    <source>
        <strain evidence="2 3">XZZS9</strain>
    </source>
</reference>
<proteinExistence type="predicted"/>
<evidence type="ECO:0000313" key="3">
    <source>
        <dbReference type="Proteomes" id="UP000766336"/>
    </source>
</evidence>
<protein>
    <recommendedName>
        <fullName evidence="4">ROS/MUCR transcriptional regulator protein</fullName>
    </recommendedName>
</protein>
<dbReference type="Proteomes" id="UP000766336">
    <property type="component" value="Unassembled WGS sequence"/>
</dbReference>
<dbReference type="EMBL" id="JAHCDA010000002">
    <property type="protein sequence ID" value="MBS7811176.1"/>
    <property type="molecule type" value="Genomic_DNA"/>
</dbReference>
<accession>A0ABS5QBW2</accession>
<name>A0ABS5QBW2_9PROT</name>
<dbReference type="RefSeq" id="WP_213669865.1">
    <property type="nucleotide sequence ID" value="NZ_JAHCDA010000002.1"/>
</dbReference>
<evidence type="ECO:0008006" key="4">
    <source>
        <dbReference type="Google" id="ProtNLM"/>
    </source>
</evidence>
<gene>
    <name evidence="2" type="ORF">KHU32_09525</name>
</gene>
<comment type="caution">
    <text evidence="2">The sequence shown here is derived from an EMBL/GenBank/DDBJ whole genome shotgun (WGS) entry which is preliminary data.</text>
</comment>
<sequence length="285" mass="31843">MTPAPAPALRVWNPARDALLAELVKGGSARRSCVVPLNELPGAPITRWQQVAWRMHVLGLRLSPEHSRAAHRDTPGLKKKRGAQECMTPERAAYMREAYPAGVAEVEIWTTLSAMAGPPLKNPKTVRAHAQKLGLRRLPRVWTAEEAEQRLARQRLVKARSNRRRRAHRSGARPPKPPKLVAPPKPAKEDKPAAELRRQERAAHRADMERLCRVREAEAAAAAPPEPIIEPSPAIADAVTARKYDGARMDLSRRRADPAEVARKHGLPLREVFRLQMVLRMEARA</sequence>
<evidence type="ECO:0000313" key="2">
    <source>
        <dbReference type="EMBL" id="MBS7811176.1"/>
    </source>
</evidence>
<feature type="compositionally biased region" description="Basic and acidic residues" evidence="1">
    <location>
        <begin position="186"/>
        <end position="197"/>
    </location>
</feature>
<feature type="compositionally biased region" description="Basic residues" evidence="1">
    <location>
        <begin position="154"/>
        <end position="171"/>
    </location>
</feature>
<organism evidence="2 3">
    <name type="scientific">Roseococcus pinisoli</name>
    <dbReference type="NCBI Taxonomy" id="2835040"/>
    <lineage>
        <taxon>Bacteria</taxon>
        <taxon>Pseudomonadati</taxon>
        <taxon>Pseudomonadota</taxon>
        <taxon>Alphaproteobacteria</taxon>
        <taxon>Acetobacterales</taxon>
        <taxon>Roseomonadaceae</taxon>
        <taxon>Roseococcus</taxon>
    </lineage>
</organism>